<sequence>MVITLCCVSGALPAQQPKTNVTLGIKPDYWYTTSGDGVRVNDVLPGQTAAQAGIKAGDIITALDKKNIKNIFAYKDVLGTYHAGDSVVITLLRDKKPMVIRTRFAKD</sequence>
<accession>A0ABP8N9F3</accession>
<dbReference type="EMBL" id="BAABFA010000007">
    <property type="protein sequence ID" value="GAA4462690.1"/>
    <property type="molecule type" value="Genomic_DNA"/>
</dbReference>
<evidence type="ECO:0000313" key="2">
    <source>
        <dbReference type="EMBL" id="GAA4462690.1"/>
    </source>
</evidence>
<dbReference type="InterPro" id="IPR001478">
    <property type="entry name" value="PDZ"/>
</dbReference>
<dbReference type="Proteomes" id="UP001500067">
    <property type="component" value="Unassembled WGS sequence"/>
</dbReference>
<dbReference type="CDD" id="cd06779">
    <property type="entry name" value="cpPDZ_Deg_HtrA-like"/>
    <property type="match status" value="1"/>
</dbReference>
<gene>
    <name evidence="2" type="ORF">GCM10023093_09810</name>
</gene>
<dbReference type="Gene3D" id="2.30.42.10">
    <property type="match status" value="1"/>
</dbReference>
<dbReference type="InterPro" id="IPR036034">
    <property type="entry name" value="PDZ_sf"/>
</dbReference>
<feature type="domain" description="PDZ" evidence="1">
    <location>
        <begin position="37"/>
        <end position="95"/>
    </location>
</feature>
<evidence type="ECO:0000313" key="3">
    <source>
        <dbReference type="Proteomes" id="UP001500067"/>
    </source>
</evidence>
<dbReference type="Pfam" id="PF13180">
    <property type="entry name" value="PDZ_2"/>
    <property type="match status" value="1"/>
</dbReference>
<dbReference type="SMART" id="SM00228">
    <property type="entry name" value="PDZ"/>
    <property type="match status" value="1"/>
</dbReference>
<name>A0ABP8N9F3_9BACT</name>
<protein>
    <recommendedName>
        <fullName evidence="1">PDZ domain-containing protein</fullName>
    </recommendedName>
</protein>
<evidence type="ECO:0000259" key="1">
    <source>
        <dbReference type="PROSITE" id="PS50106"/>
    </source>
</evidence>
<dbReference type="PROSITE" id="PS50106">
    <property type="entry name" value="PDZ"/>
    <property type="match status" value="1"/>
</dbReference>
<proteinExistence type="predicted"/>
<organism evidence="2 3">
    <name type="scientific">Nemorincola caseinilytica</name>
    <dbReference type="NCBI Taxonomy" id="2054315"/>
    <lineage>
        <taxon>Bacteria</taxon>
        <taxon>Pseudomonadati</taxon>
        <taxon>Bacteroidota</taxon>
        <taxon>Chitinophagia</taxon>
        <taxon>Chitinophagales</taxon>
        <taxon>Chitinophagaceae</taxon>
        <taxon>Nemorincola</taxon>
    </lineage>
</organism>
<reference evidence="3" key="1">
    <citation type="journal article" date="2019" name="Int. J. Syst. Evol. Microbiol.">
        <title>The Global Catalogue of Microorganisms (GCM) 10K type strain sequencing project: providing services to taxonomists for standard genome sequencing and annotation.</title>
        <authorList>
            <consortium name="The Broad Institute Genomics Platform"/>
            <consortium name="The Broad Institute Genome Sequencing Center for Infectious Disease"/>
            <person name="Wu L."/>
            <person name="Ma J."/>
        </authorList>
    </citation>
    <scope>NUCLEOTIDE SEQUENCE [LARGE SCALE GENOMIC DNA]</scope>
    <source>
        <strain evidence="3">JCM 32105</strain>
    </source>
</reference>
<comment type="caution">
    <text evidence="2">The sequence shown here is derived from an EMBL/GenBank/DDBJ whole genome shotgun (WGS) entry which is preliminary data.</text>
</comment>
<dbReference type="SUPFAM" id="SSF50156">
    <property type="entry name" value="PDZ domain-like"/>
    <property type="match status" value="1"/>
</dbReference>
<keyword evidence="3" id="KW-1185">Reference proteome</keyword>